<proteinExistence type="inferred from homology"/>
<protein>
    <recommendedName>
        <fullName evidence="4">NmrA-like domain-containing protein</fullName>
    </recommendedName>
</protein>
<dbReference type="AlphaFoldDB" id="D8SKI1"/>
<organism evidence="6">
    <name type="scientific">Selaginella moellendorffii</name>
    <name type="common">Spikemoss</name>
    <dbReference type="NCBI Taxonomy" id="88036"/>
    <lineage>
        <taxon>Eukaryota</taxon>
        <taxon>Viridiplantae</taxon>
        <taxon>Streptophyta</taxon>
        <taxon>Embryophyta</taxon>
        <taxon>Tracheophyta</taxon>
        <taxon>Lycopodiopsida</taxon>
        <taxon>Selaginellales</taxon>
        <taxon>Selaginellaceae</taxon>
        <taxon>Selaginella</taxon>
    </lineage>
</organism>
<dbReference type="PANTHER" id="PTHR43349:SF35">
    <property type="entry name" value="PHENYLCOUMARAN BENZYLIC ETHER REDUCTASE 1"/>
    <property type="match status" value="1"/>
</dbReference>
<dbReference type="InterPro" id="IPR045312">
    <property type="entry name" value="PCBER-like"/>
</dbReference>
<evidence type="ECO:0000256" key="2">
    <source>
        <dbReference type="ARBA" id="ARBA00022857"/>
    </source>
</evidence>
<dbReference type="InterPro" id="IPR050608">
    <property type="entry name" value="NmrA-type/Isoflavone_red_sf"/>
</dbReference>
<keyword evidence="6" id="KW-1185">Reference proteome</keyword>
<dbReference type="InterPro" id="IPR008030">
    <property type="entry name" value="NmrA-like"/>
</dbReference>
<dbReference type="InterPro" id="IPR036291">
    <property type="entry name" value="NAD(P)-bd_dom_sf"/>
</dbReference>
<keyword evidence="3" id="KW-0560">Oxidoreductase</keyword>
<feature type="domain" description="NmrA-like" evidence="4">
    <location>
        <begin position="4"/>
        <end position="312"/>
    </location>
</feature>
<dbReference type="GO" id="GO:0050664">
    <property type="term" value="F:oxidoreductase activity, acting on NAD(P)H, oxygen as acceptor"/>
    <property type="evidence" value="ECO:0000318"/>
    <property type="project" value="GO_Central"/>
</dbReference>
<dbReference type="Proteomes" id="UP000001514">
    <property type="component" value="Unassembled WGS sequence"/>
</dbReference>
<name>D8SKI1_SELML</name>
<evidence type="ECO:0000256" key="3">
    <source>
        <dbReference type="ARBA" id="ARBA00023002"/>
    </source>
</evidence>
<evidence type="ECO:0000256" key="1">
    <source>
        <dbReference type="ARBA" id="ARBA00005725"/>
    </source>
</evidence>
<dbReference type="Gene3D" id="3.90.25.10">
    <property type="entry name" value="UDP-galactose 4-epimerase, domain 1"/>
    <property type="match status" value="1"/>
</dbReference>
<reference evidence="5 6" key="1">
    <citation type="journal article" date="2011" name="Science">
        <title>The Selaginella genome identifies genetic changes associated with the evolution of vascular plants.</title>
        <authorList>
            <person name="Banks J.A."/>
            <person name="Nishiyama T."/>
            <person name="Hasebe M."/>
            <person name="Bowman J.L."/>
            <person name="Gribskov M."/>
            <person name="dePamphilis C."/>
            <person name="Albert V.A."/>
            <person name="Aono N."/>
            <person name="Aoyama T."/>
            <person name="Ambrose B.A."/>
            <person name="Ashton N.W."/>
            <person name="Axtell M.J."/>
            <person name="Barker E."/>
            <person name="Barker M.S."/>
            <person name="Bennetzen J.L."/>
            <person name="Bonawitz N.D."/>
            <person name="Chapple C."/>
            <person name="Cheng C."/>
            <person name="Correa L.G."/>
            <person name="Dacre M."/>
            <person name="DeBarry J."/>
            <person name="Dreyer I."/>
            <person name="Elias M."/>
            <person name="Engstrom E.M."/>
            <person name="Estelle M."/>
            <person name="Feng L."/>
            <person name="Finet C."/>
            <person name="Floyd S.K."/>
            <person name="Frommer W.B."/>
            <person name="Fujita T."/>
            <person name="Gramzow L."/>
            <person name="Gutensohn M."/>
            <person name="Harholt J."/>
            <person name="Hattori M."/>
            <person name="Heyl A."/>
            <person name="Hirai T."/>
            <person name="Hiwatashi Y."/>
            <person name="Ishikawa M."/>
            <person name="Iwata M."/>
            <person name="Karol K.G."/>
            <person name="Koehler B."/>
            <person name="Kolukisaoglu U."/>
            <person name="Kubo M."/>
            <person name="Kurata T."/>
            <person name="Lalonde S."/>
            <person name="Li K."/>
            <person name="Li Y."/>
            <person name="Litt A."/>
            <person name="Lyons E."/>
            <person name="Manning G."/>
            <person name="Maruyama T."/>
            <person name="Michael T.P."/>
            <person name="Mikami K."/>
            <person name="Miyazaki S."/>
            <person name="Morinaga S."/>
            <person name="Murata T."/>
            <person name="Mueller-Roeber B."/>
            <person name="Nelson D.R."/>
            <person name="Obara M."/>
            <person name="Oguri Y."/>
            <person name="Olmstead R.G."/>
            <person name="Onodera N."/>
            <person name="Petersen B.L."/>
            <person name="Pils B."/>
            <person name="Prigge M."/>
            <person name="Rensing S.A."/>
            <person name="Riano-Pachon D.M."/>
            <person name="Roberts A.W."/>
            <person name="Sato Y."/>
            <person name="Scheller H.V."/>
            <person name="Schulz B."/>
            <person name="Schulz C."/>
            <person name="Shakirov E.V."/>
            <person name="Shibagaki N."/>
            <person name="Shinohara N."/>
            <person name="Shippen D.E."/>
            <person name="Soerensen I."/>
            <person name="Sotooka R."/>
            <person name="Sugimoto N."/>
            <person name="Sugita M."/>
            <person name="Sumikawa N."/>
            <person name="Tanurdzic M."/>
            <person name="Theissen G."/>
            <person name="Ulvskov P."/>
            <person name="Wakazuki S."/>
            <person name="Weng J.K."/>
            <person name="Willats W.W."/>
            <person name="Wipf D."/>
            <person name="Wolf P.G."/>
            <person name="Yang L."/>
            <person name="Zimmer A.D."/>
            <person name="Zhu Q."/>
            <person name="Mitros T."/>
            <person name="Hellsten U."/>
            <person name="Loque D."/>
            <person name="Otillar R."/>
            <person name="Salamov A."/>
            <person name="Schmutz J."/>
            <person name="Shapiro H."/>
            <person name="Lindquist E."/>
            <person name="Lucas S."/>
            <person name="Rokhsar D."/>
            <person name="Grigoriev I.V."/>
        </authorList>
    </citation>
    <scope>NUCLEOTIDE SEQUENCE [LARGE SCALE GENOMIC DNA]</scope>
</reference>
<dbReference type="KEGG" id="smo:SELMODRAFT_119152"/>
<dbReference type="Gene3D" id="3.40.50.720">
    <property type="entry name" value="NAD(P)-binding Rossmann-like Domain"/>
    <property type="match status" value="1"/>
</dbReference>
<dbReference type="CDD" id="cd05259">
    <property type="entry name" value="PCBER_SDR_a"/>
    <property type="match status" value="1"/>
</dbReference>
<dbReference type="SUPFAM" id="SSF51735">
    <property type="entry name" value="NAD(P)-binding Rossmann-fold domains"/>
    <property type="match status" value="1"/>
</dbReference>
<dbReference type="PANTHER" id="PTHR43349">
    <property type="entry name" value="PINORESINOL REDUCTASE-RELATED"/>
    <property type="match status" value="1"/>
</dbReference>
<evidence type="ECO:0000313" key="6">
    <source>
        <dbReference type="Proteomes" id="UP000001514"/>
    </source>
</evidence>
<dbReference type="GO" id="GO:0009807">
    <property type="term" value="P:lignan biosynthetic process"/>
    <property type="evidence" value="ECO:0000318"/>
    <property type="project" value="GO_Central"/>
</dbReference>
<gene>
    <name evidence="5" type="ORF">SELMODRAFT_119152</name>
</gene>
<dbReference type="HOGENOM" id="CLU_060833_0_1_1"/>
<dbReference type="Gramene" id="EFJ14986">
    <property type="protein sequence ID" value="EFJ14986"/>
    <property type="gene ID" value="SELMODRAFT_119152"/>
</dbReference>
<keyword evidence="2" id="KW-0521">NADP</keyword>
<accession>D8SKI1</accession>
<comment type="similarity">
    <text evidence="1">Belongs to the NmrA-type oxidoreductase family. Isoflavone reductase subfamily.</text>
</comment>
<sequence length="320" mass="36197">MEPKSKILIVGATGYIGKYIATASIQSGHPTSILVRPQVSKHVDKVRFLVGLRKAGATIYTCFLEDQEGLVRILQQVDVVICALGEDQLKLQYDLIRAVKEAGNIKKFYPSEFGMDADRICKDQSIPESPMYRDKVAIRRAIEAAGIPHTFFMANCIMGIMLASFVQMDGFPTFTPPRDKVCIYKDGDQKGTNHAFVSFDFGGFTDLATYLLKSVDDPRTLNKALYVRPPGNALTMNEQVALWEEMTGVTLEKRWMSEEEILLHINGESFHLREVWTRIYHFFYNGAMCFELAPDDIEATALYPEVEYTSPQVYLKPYVC</sequence>
<dbReference type="Pfam" id="PF05368">
    <property type="entry name" value="NmrA"/>
    <property type="match status" value="1"/>
</dbReference>
<evidence type="ECO:0000313" key="5">
    <source>
        <dbReference type="EMBL" id="EFJ14986.1"/>
    </source>
</evidence>
<evidence type="ECO:0000259" key="4">
    <source>
        <dbReference type="Pfam" id="PF05368"/>
    </source>
</evidence>
<dbReference type="EMBL" id="GL377625">
    <property type="protein sequence ID" value="EFJ14986.1"/>
    <property type="molecule type" value="Genomic_DNA"/>
</dbReference>
<dbReference type="InParanoid" id="D8SKI1"/>
<dbReference type="STRING" id="88036.D8SKI1"/>